<reference evidence="3" key="1">
    <citation type="journal article" date="2012" name="Science">
        <title>The Paleozoic origin of enzymatic lignin decomposition reconstructed from 31 fungal genomes.</title>
        <authorList>
            <person name="Floudas D."/>
            <person name="Binder M."/>
            <person name="Riley R."/>
            <person name="Barry K."/>
            <person name="Blanchette R.A."/>
            <person name="Henrissat B."/>
            <person name="Martinez A.T."/>
            <person name="Otillar R."/>
            <person name="Spatafora J.W."/>
            <person name="Yadav J.S."/>
            <person name="Aerts A."/>
            <person name="Benoit I."/>
            <person name="Boyd A."/>
            <person name="Carlson A."/>
            <person name="Copeland A."/>
            <person name="Coutinho P.M."/>
            <person name="de Vries R.P."/>
            <person name="Ferreira P."/>
            <person name="Findley K."/>
            <person name="Foster B."/>
            <person name="Gaskell J."/>
            <person name="Glotzer D."/>
            <person name="Gorecki P."/>
            <person name="Heitman J."/>
            <person name="Hesse C."/>
            <person name="Hori C."/>
            <person name="Igarashi K."/>
            <person name="Jurgens J.A."/>
            <person name="Kallen N."/>
            <person name="Kersten P."/>
            <person name="Kohler A."/>
            <person name="Kuees U."/>
            <person name="Kumar T.K.A."/>
            <person name="Kuo A."/>
            <person name="LaButti K."/>
            <person name="Larrondo L.F."/>
            <person name="Lindquist E."/>
            <person name="Ling A."/>
            <person name="Lombard V."/>
            <person name="Lucas S."/>
            <person name="Lundell T."/>
            <person name="Martin R."/>
            <person name="McLaughlin D.J."/>
            <person name="Morgenstern I."/>
            <person name="Morin E."/>
            <person name="Murat C."/>
            <person name="Nagy L.G."/>
            <person name="Nolan M."/>
            <person name="Ohm R.A."/>
            <person name="Patyshakuliyeva A."/>
            <person name="Rokas A."/>
            <person name="Ruiz-Duenas F.J."/>
            <person name="Sabat G."/>
            <person name="Salamov A."/>
            <person name="Samejima M."/>
            <person name="Schmutz J."/>
            <person name="Slot J.C."/>
            <person name="St John F."/>
            <person name="Stenlid J."/>
            <person name="Sun H."/>
            <person name="Sun S."/>
            <person name="Syed K."/>
            <person name="Tsang A."/>
            <person name="Wiebenga A."/>
            <person name="Young D."/>
            <person name="Pisabarro A."/>
            <person name="Eastwood D.C."/>
            <person name="Martin F."/>
            <person name="Cullen D."/>
            <person name="Grigoriev I.V."/>
            <person name="Hibbett D.S."/>
        </authorList>
    </citation>
    <scope>NUCLEOTIDE SEQUENCE [LARGE SCALE GENOMIC DNA]</scope>
    <source>
        <strain evidence="3">RWD-64-598 SS2</strain>
    </source>
</reference>
<proteinExistence type="predicted"/>
<feature type="compositionally biased region" description="Basic and acidic residues" evidence="1">
    <location>
        <begin position="279"/>
        <end position="288"/>
    </location>
</feature>
<comment type="caution">
    <text evidence="2">The sequence shown here is derived from an EMBL/GenBank/DDBJ whole genome shotgun (WGS) entry which is preliminary data.</text>
</comment>
<gene>
    <name evidence="2" type="ORF">CONPUDRAFT_133632</name>
</gene>
<evidence type="ECO:0000256" key="1">
    <source>
        <dbReference type="SAM" id="MobiDB-lite"/>
    </source>
</evidence>
<keyword evidence="3" id="KW-1185">Reference proteome</keyword>
<dbReference type="OMA" id="RTPRACK"/>
<dbReference type="RefSeq" id="XP_007762919.1">
    <property type="nucleotide sequence ID" value="XM_007764729.1"/>
</dbReference>
<feature type="region of interest" description="Disordered" evidence="1">
    <location>
        <begin position="47"/>
        <end position="66"/>
    </location>
</feature>
<dbReference type="GeneID" id="19200497"/>
<dbReference type="EMBL" id="JH711573">
    <property type="protein sequence ID" value="EIW85933.1"/>
    <property type="molecule type" value="Genomic_DNA"/>
</dbReference>
<organism evidence="2 3">
    <name type="scientific">Coniophora puteana (strain RWD-64-598)</name>
    <name type="common">Brown rot fungus</name>
    <dbReference type="NCBI Taxonomy" id="741705"/>
    <lineage>
        <taxon>Eukaryota</taxon>
        <taxon>Fungi</taxon>
        <taxon>Dikarya</taxon>
        <taxon>Basidiomycota</taxon>
        <taxon>Agaricomycotina</taxon>
        <taxon>Agaricomycetes</taxon>
        <taxon>Agaricomycetidae</taxon>
        <taxon>Boletales</taxon>
        <taxon>Coniophorineae</taxon>
        <taxon>Coniophoraceae</taxon>
        <taxon>Coniophora</taxon>
    </lineage>
</organism>
<name>A0A5M3N3J8_CONPW</name>
<dbReference type="OrthoDB" id="3215907at2759"/>
<dbReference type="AlphaFoldDB" id="A0A5M3N3J8"/>
<feature type="compositionally biased region" description="Polar residues" evidence="1">
    <location>
        <begin position="150"/>
        <end position="160"/>
    </location>
</feature>
<accession>A0A5M3N3J8</accession>
<dbReference type="Proteomes" id="UP000053558">
    <property type="component" value="Unassembled WGS sequence"/>
</dbReference>
<feature type="region of interest" description="Disordered" evidence="1">
    <location>
        <begin position="150"/>
        <end position="175"/>
    </location>
</feature>
<sequence length="310" mass="33253">MSSAPTTNPLDSHYAARAIRTTQKPTAFFGETPYDLESELPIALASLSQQAQPAQKSTPKSLRRHGSIFAHHASPSSCASVSSSACSSTDSLLAMPPGLGSPSSASRKPKGTRPAFLKLNNASTTAHPASPSDTSARFNFTSFLPCSPLRSQTRPASTPSPIWPPTPHTALPSPPCPEVIRQKRLAKLSRTLGEDIPAELVFPPQPSRRASEERLAPAPAPAPAAASAVSAAKRKQRRRSKTLDFGSGGAVPRSPAPFDPYFQRAPEDIPPVPALPEGAKAKREQPHEWVGEWNRDNIRDVQKALRHLRL</sequence>
<evidence type="ECO:0000313" key="2">
    <source>
        <dbReference type="EMBL" id="EIW85933.1"/>
    </source>
</evidence>
<feature type="region of interest" description="Disordered" evidence="1">
    <location>
        <begin position="200"/>
        <end position="288"/>
    </location>
</feature>
<evidence type="ECO:0000313" key="3">
    <source>
        <dbReference type="Proteomes" id="UP000053558"/>
    </source>
</evidence>
<feature type="compositionally biased region" description="Pro residues" evidence="1">
    <location>
        <begin position="161"/>
        <end position="175"/>
    </location>
</feature>
<dbReference type="KEGG" id="cput:CONPUDRAFT_133632"/>
<protein>
    <submittedName>
        <fullName evidence="2">Uncharacterized protein</fullName>
    </submittedName>
</protein>